<evidence type="ECO:0000313" key="2">
    <source>
        <dbReference type="WBParaSite" id="SVE_1794200.1"/>
    </source>
</evidence>
<reference evidence="1" key="1">
    <citation type="submission" date="2014-07" db="EMBL/GenBank/DDBJ databases">
        <authorList>
            <person name="Martin A.A"/>
            <person name="De Silva N."/>
        </authorList>
    </citation>
    <scope>NUCLEOTIDE SEQUENCE</scope>
</reference>
<reference evidence="2" key="2">
    <citation type="submission" date="2015-08" db="UniProtKB">
        <authorList>
            <consortium name="WormBaseParasite"/>
        </authorList>
    </citation>
    <scope>IDENTIFICATION</scope>
</reference>
<sequence>MIPHHAEFSNYCEYDNFLKGNVFEDMTEIFLGNITSGTTINVKDTVYCMDCTSDNCSIEIFLSNKTFLLPPLRFKISRTRELGIPYNSTSFKKEFLRQKK</sequence>
<accession>A0A0K0FZR2</accession>
<protein>
    <submittedName>
        <fullName evidence="2">Uncharacterized protein</fullName>
    </submittedName>
</protein>
<dbReference type="WBParaSite" id="SVE_1794200.1">
    <property type="protein sequence ID" value="SVE_1794200.1"/>
    <property type="gene ID" value="SVE_1794200"/>
</dbReference>
<proteinExistence type="predicted"/>
<organism evidence="1 2">
    <name type="scientific">Strongyloides venezuelensis</name>
    <name type="common">Threadworm</name>
    <dbReference type="NCBI Taxonomy" id="75913"/>
    <lineage>
        <taxon>Eukaryota</taxon>
        <taxon>Metazoa</taxon>
        <taxon>Ecdysozoa</taxon>
        <taxon>Nematoda</taxon>
        <taxon>Chromadorea</taxon>
        <taxon>Rhabditida</taxon>
        <taxon>Tylenchina</taxon>
        <taxon>Panagrolaimomorpha</taxon>
        <taxon>Strongyloidoidea</taxon>
        <taxon>Strongyloididae</taxon>
        <taxon>Strongyloides</taxon>
    </lineage>
</organism>
<dbReference type="Proteomes" id="UP000035680">
    <property type="component" value="Unassembled WGS sequence"/>
</dbReference>
<name>A0A0K0FZR2_STRVS</name>
<dbReference type="AlphaFoldDB" id="A0A0K0FZR2"/>
<keyword evidence="1" id="KW-1185">Reference proteome</keyword>
<evidence type="ECO:0000313" key="1">
    <source>
        <dbReference type="Proteomes" id="UP000035680"/>
    </source>
</evidence>